<feature type="transmembrane region" description="Helical" evidence="2">
    <location>
        <begin position="79"/>
        <end position="106"/>
    </location>
</feature>
<dbReference type="OrthoDB" id="10503155at2759"/>
<keyword evidence="2" id="KW-0472">Membrane</keyword>
<evidence type="ECO:0000313" key="4">
    <source>
        <dbReference type="Proteomes" id="UP000186922"/>
    </source>
</evidence>
<keyword evidence="2" id="KW-1133">Transmembrane helix</keyword>
<feature type="transmembrane region" description="Helical" evidence="2">
    <location>
        <begin position="41"/>
        <end position="67"/>
    </location>
</feature>
<keyword evidence="4" id="KW-1185">Reference proteome</keyword>
<dbReference type="EMBL" id="BDGG01000003">
    <property type="protein sequence ID" value="GAU96701.1"/>
    <property type="molecule type" value="Genomic_DNA"/>
</dbReference>
<feature type="region of interest" description="Disordered" evidence="1">
    <location>
        <begin position="235"/>
        <end position="298"/>
    </location>
</feature>
<accession>A0A1D1V4R6</accession>
<protein>
    <submittedName>
        <fullName evidence="3">Uncharacterized protein</fullName>
    </submittedName>
</protein>
<dbReference type="AlphaFoldDB" id="A0A1D1V4R6"/>
<dbReference type="Proteomes" id="UP000186922">
    <property type="component" value="Unassembled WGS sequence"/>
</dbReference>
<keyword evidence="2" id="KW-0812">Transmembrane</keyword>
<proteinExistence type="predicted"/>
<name>A0A1D1V4R6_RAMVA</name>
<sequence length="298" mass="33264">MCCTPRCCCCCCCTDMVVSTCKSLCEFCKVRRHLRQPWKGCSIAAIVFLVFAFVLIPTGLTLMIYYVDFHNSEDVKLRILAWFGISSFCAGILLLSLGLVFWGCVWRIYQVREKTRIHLEMKQGTLYIGDRTAASRFNSRYTAKDSPMLGLRNYSDSKSKARKSLLFDVENTNPPGDMQLTKIPSRPTSVQTFFAQETLTTTITPVEKTSKQHENGFATIDRSKTPLITSTLARYSPTSTDKQLGLSSPRFPPASSDTRVLPGNSTGKSPKTTELKEPTTTMSPSRANITNHHAPQSV</sequence>
<feature type="compositionally biased region" description="Polar residues" evidence="1">
    <location>
        <begin position="255"/>
        <end position="269"/>
    </location>
</feature>
<evidence type="ECO:0000256" key="2">
    <source>
        <dbReference type="SAM" id="Phobius"/>
    </source>
</evidence>
<comment type="caution">
    <text evidence="3">The sequence shown here is derived from an EMBL/GenBank/DDBJ whole genome shotgun (WGS) entry which is preliminary data.</text>
</comment>
<organism evidence="3 4">
    <name type="scientific">Ramazzottius varieornatus</name>
    <name type="common">Water bear</name>
    <name type="synonym">Tardigrade</name>
    <dbReference type="NCBI Taxonomy" id="947166"/>
    <lineage>
        <taxon>Eukaryota</taxon>
        <taxon>Metazoa</taxon>
        <taxon>Ecdysozoa</taxon>
        <taxon>Tardigrada</taxon>
        <taxon>Eutardigrada</taxon>
        <taxon>Parachela</taxon>
        <taxon>Hypsibioidea</taxon>
        <taxon>Ramazzottiidae</taxon>
        <taxon>Ramazzottius</taxon>
    </lineage>
</organism>
<reference evidence="3 4" key="1">
    <citation type="journal article" date="2016" name="Nat. Commun.">
        <title>Extremotolerant tardigrade genome and improved radiotolerance of human cultured cells by tardigrade-unique protein.</title>
        <authorList>
            <person name="Hashimoto T."/>
            <person name="Horikawa D.D."/>
            <person name="Saito Y."/>
            <person name="Kuwahara H."/>
            <person name="Kozuka-Hata H."/>
            <person name="Shin-I T."/>
            <person name="Minakuchi Y."/>
            <person name="Ohishi K."/>
            <person name="Motoyama A."/>
            <person name="Aizu T."/>
            <person name="Enomoto A."/>
            <person name="Kondo K."/>
            <person name="Tanaka S."/>
            <person name="Hara Y."/>
            <person name="Koshikawa S."/>
            <person name="Sagara H."/>
            <person name="Miura T."/>
            <person name="Yokobori S."/>
            <person name="Miyagawa K."/>
            <person name="Suzuki Y."/>
            <person name="Kubo T."/>
            <person name="Oyama M."/>
            <person name="Kohara Y."/>
            <person name="Fujiyama A."/>
            <person name="Arakawa K."/>
            <person name="Katayama T."/>
            <person name="Toyoda A."/>
            <person name="Kunieda T."/>
        </authorList>
    </citation>
    <scope>NUCLEOTIDE SEQUENCE [LARGE SCALE GENOMIC DNA]</scope>
    <source>
        <strain evidence="3 4">YOKOZUNA-1</strain>
    </source>
</reference>
<evidence type="ECO:0000313" key="3">
    <source>
        <dbReference type="EMBL" id="GAU96701.1"/>
    </source>
</evidence>
<evidence type="ECO:0000256" key="1">
    <source>
        <dbReference type="SAM" id="MobiDB-lite"/>
    </source>
</evidence>
<feature type="compositionally biased region" description="Polar residues" evidence="1">
    <location>
        <begin position="235"/>
        <end position="246"/>
    </location>
</feature>
<gene>
    <name evidence="3" type="primary">RvY_08109-1</name>
    <name evidence="3" type="synonym">RvY_08109.1</name>
    <name evidence="3" type="ORF">RvY_08109</name>
</gene>
<feature type="compositionally biased region" description="Polar residues" evidence="1">
    <location>
        <begin position="282"/>
        <end position="298"/>
    </location>
</feature>